<dbReference type="Pfam" id="PF02018">
    <property type="entry name" value="CBM_4_9"/>
    <property type="match status" value="1"/>
</dbReference>
<evidence type="ECO:0000259" key="2">
    <source>
        <dbReference type="Pfam" id="PF02018"/>
    </source>
</evidence>
<proteinExistence type="predicted"/>
<dbReference type="EMBL" id="CP136920">
    <property type="protein sequence ID" value="WOO41543.1"/>
    <property type="molecule type" value="Genomic_DNA"/>
</dbReference>
<organism evidence="3 4">
    <name type="scientific">Rubellicoccus peritrichatus</name>
    <dbReference type="NCBI Taxonomy" id="3080537"/>
    <lineage>
        <taxon>Bacteria</taxon>
        <taxon>Pseudomonadati</taxon>
        <taxon>Verrucomicrobiota</taxon>
        <taxon>Opitutia</taxon>
        <taxon>Puniceicoccales</taxon>
        <taxon>Cerasicoccaceae</taxon>
        <taxon>Rubellicoccus</taxon>
    </lineage>
</organism>
<dbReference type="AlphaFoldDB" id="A0AAQ3QRQ9"/>
<dbReference type="GO" id="GO:0016798">
    <property type="term" value="F:hydrolase activity, acting on glycosyl bonds"/>
    <property type="evidence" value="ECO:0007669"/>
    <property type="project" value="InterPro"/>
</dbReference>
<dbReference type="InterPro" id="IPR017853">
    <property type="entry name" value="GH"/>
</dbReference>
<gene>
    <name evidence="3" type="ORF">RZN69_00480</name>
</gene>
<keyword evidence="1" id="KW-0378">Hydrolase</keyword>
<dbReference type="Gene3D" id="2.60.120.260">
    <property type="entry name" value="Galactose-binding domain-like"/>
    <property type="match status" value="1"/>
</dbReference>
<feature type="domain" description="CBM-cenC" evidence="2">
    <location>
        <begin position="265"/>
        <end position="383"/>
    </location>
</feature>
<sequence length="851" mass="96107">MAPFVLPYDDDSENAANVSYLLSAPAGHDGYVHAGENGHLYSGEKRIRFFGMNLGTDANFPEHSIADKTAARLAKFGINSVRFHHMDYGWAPEKRNVFGVNPSSTLTADEESLDRLGYFVASLKKQGIYTNLNLLCSRRFTEADGLPKEIESLSAKDSHRVGFFYQPLIDLQKAFARQLLTYENPYTGMTFAKDPAVAIVEIHNENGLVAGWLSGYTGLLRDGPVPEVFEKDLERQWNQWLKEKYGSTKALKEAWGGSGQGDHLNLIANGDFSHGTKGWVLNTTSGAEASVAVIQDKFYGDIAQVDVSKPGPKSWNVEFFYPVKLTKGRGYRLKFSARSDRQGMTKARIQEMESPWKSTSLDQNITLKPYWQDFEFNFLAAHGDVRANFAGLSKSKDKYYFRNVSLEESLLDDKQSLEQSSISLKSSALSQFALDDWVAFLYDLERQYWKDMYDFLRNDIGYRSVIVGSQVGFSTPMLMAEQDVVDTHYYWQHPKFPGKAWDYDNWYVNNLSMVNDPRKEITRLAMQRVLGKPFLVTEYDHPAPSLYASEAPLIVSAYAALQDWDGFYFFLYQGKDEGWDSEMVKGFFDYAQHPTKMANMIIAANLFLRGDLSANNEVIEIPQSLSNERKLLTDKRPSLFSLGVEFYGMKPEQAIKHRVGLKPSENAHGIAAPLADEHSEKVASDTDEFIWDNTDPNGGVILIDTPKTKVLLGYGEGNRYDLGDVSILPGETIGGWQTIAVTSLDDRELLNSKRMLVVATGYVENTDMGWTDDKMNSVGSDWGKAPSRIEVVPAEIVFKHSEPIRVWSLDGRGERKALVDIHKEGANHYRFTIGEKHETLWYEIEAFTDKF</sequence>
<dbReference type="InterPro" id="IPR008979">
    <property type="entry name" value="Galactose-bd-like_sf"/>
</dbReference>
<protein>
    <submittedName>
        <fullName evidence="3">Carbohydrate binding domain-containing protein</fullName>
    </submittedName>
</protein>
<evidence type="ECO:0000256" key="1">
    <source>
        <dbReference type="ARBA" id="ARBA00022801"/>
    </source>
</evidence>
<dbReference type="Proteomes" id="UP001304300">
    <property type="component" value="Chromosome"/>
</dbReference>
<dbReference type="SUPFAM" id="SSF51445">
    <property type="entry name" value="(Trans)glycosidases"/>
    <property type="match status" value="1"/>
</dbReference>
<keyword evidence="4" id="KW-1185">Reference proteome</keyword>
<accession>A0AAQ3QRQ9</accession>
<evidence type="ECO:0000313" key="3">
    <source>
        <dbReference type="EMBL" id="WOO41543.1"/>
    </source>
</evidence>
<evidence type="ECO:0000313" key="4">
    <source>
        <dbReference type="Proteomes" id="UP001304300"/>
    </source>
</evidence>
<reference evidence="3 4" key="1">
    <citation type="submission" date="2023-10" db="EMBL/GenBank/DDBJ databases">
        <title>Rubellicoccus peritrichatus gen. nov., sp. nov., isolated from an algae of coral reef tank.</title>
        <authorList>
            <person name="Luo J."/>
        </authorList>
    </citation>
    <scope>NUCLEOTIDE SEQUENCE [LARGE SCALE GENOMIC DNA]</scope>
    <source>
        <strain evidence="3 4">CR14</strain>
    </source>
</reference>
<dbReference type="InterPro" id="IPR003305">
    <property type="entry name" value="CenC_carb-bd"/>
</dbReference>
<dbReference type="SUPFAM" id="SSF49785">
    <property type="entry name" value="Galactose-binding domain-like"/>
    <property type="match status" value="1"/>
</dbReference>
<dbReference type="Gene3D" id="3.20.20.80">
    <property type="entry name" value="Glycosidases"/>
    <property type="match status" value="1"/>
</dbReference>
<name>A0AAQ3QRQ9_9BACT</name>
<dbReference type="KEGG" id="puo:RZN69_00480"/>
<dbReference type="RefSeq" id="WP_317834027.1">
    <property type="nucleotide sequence ID" value="NZ_CP136920.1"/>
</dbReference>